<accession>A0A8A4TI59</accession>
<dbReference type="Gene3D" id="1.10.760.10">
    <property type="entry name" value="Cytochrome c-like domain"/>
    <property type="match status" value="1"/>
</dbReference>
<dbReference type="RefSeq" id="WP_237379361.1">
    <property type="nucleotide sequence ID" value="NZ_CP071793.1"/>
</dbReference>
<feature type="transmembrane region" description="Helical" evidence="1">
    <location>
        <begin position="20"/>
        <end position="40"/>
    </location>
</feature>
<evidence type="ECO:0000313" key="3">
    <source>
        <dbReference type="Proteomes" id="UP000663929"/>
    </source>
</evidence>
<sequence>MKPFPEHGAEPRLISMRHDALILFVLVGLIVLSSSVSLFAHQVKAKHEPEAAATPKVGPDGLIEAEGVVWVRANCTPCHSANLILQFRGDAHRWLHLIRWMQAKQGLWALAPDVEKAVVDYLATNYGDREGSLRRKPLKELPPPLPAKQ</sequence>
<evidence type="ECO:0008006" key="4">
    <source>
        <dbReference type="Google" id="ProtNLM"/>
    </source>
</evidence>
<proteinExistence type="predicted"/>
<dbReference type="KEGG" id="scor:J3U87_29450"/>
<dbReference type="GO" id="GO:0020037">
    <property type="term" value="F:heme binding"/>
    <property type="evidence" value="ECO:0007669"/>
    <property type="project" value="InterPro"/>
</dbReference>
<dbReference type="Proteomes" id="UP000663929">
    <property type="component" value="Chromosome"/>
</dbReference>
<keyword evidence="1" id="KW-0472">Membrane</keyword>
<dbReference type="EMBL" id="CP071793">
    <property type="protein sequence ID" value="QTD49729.1"/>
    <property type="molecule type" value="Genomic_DNA"/>
</dbReference>
<dbReference type="SUPFAM" id="SSF46626">
    <property type="entry name" value="Cytochrome c"/>
    <property type="match status" value="1"/>
</dbReference>
<reference evidence="2" key="1">
    <citation type="submission" date="2021-03" db="EMBL/GenBank/DDBJ databases">
        <title>Acanthopleuribacteraceae sp. M133.</title>
        <authorList>
            <person name="Wang G."/>
        </authorList>
    </citation>
    <scope>NUCLEOTIDE SEQUENCE</scope>
    <source>
        <strain evidence="2">M133</strain>
    </source>
</reference>
<protein>
    <recommendedName>
        <fullName evidence="4">Sulfite dehydrogenase (Cytochrome) subunit SorB</fullName>
    </recommendedName>
</protein>
<evidence type="ECO:0000256" key="1">
    <source>
        <dbReference type="SAM" id="Phobius"/>
    </source>
</evidence>
<organism evidence="2 3">
    <name type="scientific">Sulfidibacter corallicola</name>
    <dbReference type="NCBI Taxonomy" id="2818388"/>
    <lineage>
        <taxon>Bacteria</taxon>
        <taxon>Pseudomonadati</taxon>
        <taxon>Acidobacteriota</taxon>
        <taxon>Holophagae</taxon>
        <taxon>Acanthopleuribacterales</taxon>
        <taxon>Acanthopleuribacteraceae</taxon>
        <taxon>Sulfidibacter</taxon>
    </lineage>
</organism>
<dbReference type="AlphaFoldDB" id="A0A8A4TI59"/>
<name>A0A8A4TI59_SULCO</name>
<evidence type="ECO:0000313" key="2">
    <source>
        <dbReference type="EMBL" id="QTD49729.1"/>
    </source>
</evidence>
<keyword evidence="3" id="KW-1185">Reference proteome</keyword>
<dbReference type="InterPro" id="IPR036909">
    <property type="entry name" value="Cyt_c-like_dom_sf"/>
</dbReference>
<keyword evidence="1" id="KW-0812">Transmembrane</keyword>
<dbReference type="GO" id="GO:0009055">
    <property type="term" value="F:electron transfer activity"/>
    <property type="evidence" value="ECO:0007669"/>
    <property type="project" value="InterPro"/>
</dbReference>
<keyword evidence="1" id="KW-1133">Transmembrane helix</keyword>
<gene>
    <name evidence="2" type="ORF">J3U87_29450</name>
</gene>